<dbReference type="EMBL" id="JASSZA010000008">
    <property type="protein sequence ID" value="KAK2103314.1"/>
    <property type="molecule type" value="Genomic_DNA"/>
</dbReference>
<proteinExistence type="predicted"/>
<protein>
    <submittedName>
        <fullName evidence="1">Uncharacterized protein</fullName>
    </submittedName>
</protein>
<reference evidence="1 2" key="1">
    <citation type="submission" date="2023-05" db="EMBL/GenBank/DDBJ databases">
        <title>B98-5 Cell Line De Novo Hybrid Assembly: An Optical Mapping Approach.</title>
        <authorList>
            <person name="Kananen K."/>
            <person name="Auerbach J.A."/>
            <person name="Kautto E."/>
            <person name="Blachly J.S."/>
        </authorList>
    </citation>
    <scope>NUCLEOTIDE SEQUENCE [LARGE SCALE GENOMIC DNA]</scope>
    <source>
        <strain evidence="1">B95-8</strain>
        <tissue evidence="1">Cell line</tissue>
    </source>
</reference>
<evidence type="ECO:0000313" key="1">
    <source>
        <dbReference type="EMBL" id="KAK2103314.1"/>
    </source>
</evidence>
<keyword evidence="2" id="KW-1185">Reference proteome</keyword>
<name>A0ABQ9V2U3_SAGOE</name>
<sequence length="93" mass="10133">MVPGTLSVGGRAQACTLKVGRNQAAPRSSIQGLWVPLALKTVGANKRLRLTESSLKACPGWLELRGTVPNLERDICFLDNPQLRPRKSQLRLG</sequence>
<accession>A0ABQ9V2U3</accession>
<evidence type="ECO:0000313" key="2">
    <source>
        <dbReference type="Proteomes" id="UP001266305"/>
    </source>
</evidence>
<dbReference type="Proteomes" id="UP001266305">
    <property type="component" value="Unassembled WGS sequence"/>
</dbReference>
<organism evidence="1 2">
    <name type="scientific">Saguinus oedipus</name>
    <name type="common">Cotton-top tamarin</name>
    <name type="synonym">Oedipomidas oedipus</name>
    <dbReference type="NCBI Taxonomy" id="9490"/>
    <lineage>
        <taxon>Eukaryota</taxon>
        <taxon>Metazoa</taxon>
        <taxon>Chordata</taxon>
        <taxon>Craniata</taxon>
        <taxon>Vertebrata</taxon>
        <taxon>Euteleostomi</taxon>
        <taxon>Mammalia</taxon>
        <taxon>Eutheria</taxon>
        <taxon>Euarchontoglires</taxon>
        <taxon>Primates</taxon>
        <taxon>Haplorrhini</taxon>
        <taxon>Platyrrhini</taxon>
        <taxon>Cebidae</taxon>
        <taxon>Callitrichinae</taxon>
        <taxon>Saguinus</taxon>
    </lineage>
</organism>
<comment type="caution">
    <text evidence="1">The sequence shown here is derived from an EMBL/GenBank/DDBJ whole genome shotgun (WGS) entry which is preliminary data.</text>
</comment>
<gene>
    <name evidence="1" type="ORF">P7K49_017170</name>
</gene>